<protein>
    <submittedName>
        <fullName evidence="2">Uncharacterized protein</fullName>
    </submittedName>
</protein>
<dbReference type="EMBL" id="JACGCI010000163">
    <property type="protein sequence ID" value="KAF6742918.1"/>
    <property type="molecule type" value="Genomic_DNA"/>
</dbReference>
<accession>A0A8H6H9L0</accession>
<dbReference type="OrthoDB" id="3259294at2759"/>
<dbReference type="AlphaFoldDB" id="A0A8H6H9L0"/>
<proteinExistence type="predicted"/>
<evidence type="ECO:0000256" key="1">
    <source>
        <dbReference type="SAM" id="MobiDB-lite"/>
    </source>
</evidence>
<name>A0A8H6H9L0_9AGAR</name>
<gene>
    <name evidence="2" type="ORF">DFP72DRAFT_829270</name>
</gene>
<keyword evidence="3" id="KW-1185">Reference proteome</keyword>
<organism evidence="2 3">
    <name type="scientific">Ephemerocybe angulata</name>
    <dbReference type="NCBI Taxonomy" id="980116"/>
    <lineage>
        <taxon>Eukaryota</taxon>
        <taxon>Fungi</taxon>
        <taxon>Dikarya</taxon>
        <taxon>Basidiomycota</taxon>
        <taxon>Agaricomycotina</taxon>
        <taxon>Agaricomycetes</taxon>
        <taxon>Agaricomycetidae</taxon>
        <taxon>Agaricales</taxon>
        <taxon>Agaricineae</taxon>
        <taxon>Psathyrellaceae</taxon>
        <taxon>Ephemerocybe</taxon>
    </lineage>
</organism>
<comment type="caution">
    <text evidence="2">The sequence shown here is derived from an EMBL/GenBank/DDBJ whole genome shotgun (WGS) entry which is preliminary data.</text>
</comment>
<feature type="region of interest" description="Disordered" evidence="1">
    <location>
        <begin position="101"/>
        <end position="134"/>
    </location>
</feature>
<evidence type="ECO:0000313" key="2">
    <source>
        <dbReference type="EMBL" id="KAF6742918.1"/>
    </source>
</evidence>
<evidence type="ECO:0000313" key="3">
    <source>
        <dbReference type="Proteomes" id="UP000521943"/>
    </source>
</evidence>
<feature type="non-terminal residue" evidence="2">
    <location>
        <position position="1"/>
    </location>
</feature>
<sequence>MLILLVNTSPTTTVHDVCFSRSLTPLTARLEIGSPLACLYLLGFPDHYTSHKFVPFFWRRYVNRVIARSHVDDYAYRPECYSSVTLYDWIRYHKKRTVRKRKAGVSKKARRDDEEAEEDDQPSDHSESDPEEGWEDLAHITKPVENEPAAPAKPGSYHAFMPEHPLFGTHEVRCDFKKDAPLPTWLGGTVPRSDQGDREYYCMVMLTLFKPWRTGQELKNGPTGLWDDAFVEHTFSAFYTQVMKNMNLKYECLDARDDYHSQLETHRKKMKLG</sequence>
<reference evidence="2 3" key="1">
    <citation type="submission" date="2020-07" db="EMBL/GenBank/DDBJ databases">
        <title>Comparative genomics of pyrophilous fungi reveals a link between fire events and developmental genes.</title>
        <authorList>
            <consortium name="DOE Joint Genome Institute"/>
            <person name="Steindorff A.S."/>
            <person name="Carver A."/>
            <person name="Calhoun S."/>
            <person name="Stillman K."/>
            <person name="Liu H."/>
            <person name="Lipzen A."/>
            <person name="Pangilinan J."/>
            <person name="Labutti K."/>
            <person name="Bruns T.D."/>
            <person name="Grigoriev I.V."/>
        </authorList>
    </citation>
    <scope>NUCLEOTIDE SEQUENCE [LARGE SCALE GENOMIC DNA]</scope>
    <source>
        <strain evidence="2 3">CBS 144469</strain>
    </source>
</reference>
<dbReference type="Proteomes" id="UP000521943">
    <property type="component" value="Unassembled WGS sequence"/>
</dbReference>